<dbReference type="InterPro" id="IPR050859">
    <property type="entry name" value="Class-I_PLP-dep_aminotransf"/>
</dbReference>
<dbReference type="CDD" id="cd00609">
    <property type="entry name" value="AAT_like"/>
    <property type="match status" value="1"/>
</dbReference>
<dbReference type="Proteomes" id="UP000094065">
    <property type="component" value="Unassembled WGS sequence"/>
</dbReference>
<dbReference type="RefSeq" id="XP_018989096.1">
    <property type="nucleotide sequence ID" value="XM_019142525.1"/>
</dbReference>
<sequence length="481" mass="53562">MPSIDQQPIAIDYTKYFSHESQNRQRSQLKELKPYTDIPGMISFGGGTPNPSTWPVNGMTLSVPFANKSVFVPGYNNRSPEGMLPVAPYTEPLKTEPLRPDLVGELQYGSTYGPKHLLEWIKGHIERIHEPPYADWGNLVTAGNTDGVDAVMRSIFNKGDYVLVEEFAYPGLLSPAATIGLKTLGVPLDREGINATALDEMLSTWDESKGPRPKMLILVPTCSNPSGSTIPVHRKREIYAVCRKWDLLICEDDPYCYLQIRPNGADSPIVPSFLSLDTDGRVIRVDSFSKIVAPGSRLGFVTAHKVLLEKIMNSRESATQCPSGFSVAAISAILRAWGGHEGFEQEYLPHISQIYSKRCLTLLALLEKYAPDGTVELPAPSGGMFLWVRLKIESHPAFTSSSSLAPEEISKQIFQSFISEKVLIAPSHFFKAPSDKVWTREEEAERIFVRLSFSFAEAEQMEEGVKRIARALKKEWGLRDE</sequence>
<evidence type="ECO:0000256" key="1">
    <source>
        <dbReference type="ARBA" id="ARBA00001933"/>
    </source>
</evidence>
<dbReference type="InterPro" id="IPR015424">
    <property type="entry name" value="PyrdxlP-dep_Trfase"/>
</dbReference>
<dbReference type="AlphaFoldDB" id="A0A1E3HA52"/>
<keyword evidence="5" id="KW-0663">Pyridoxal phosphate</keyword>
<dbReference type="GO" id="GO:0030170">
    <property type="term" value="F:pyridoxal phosphate binding"/>
    <property type="evidence" value="ECO:0007669"/>
    <property type="project" value="InterPro"/>
</dbReference>
<comment type="similarity">
    <text evidence="2">Belongs to the class-I pyridoxal-phosphate-dependent aminotransferase family.</text>
</comment>
<dbReference type="Gene3D" id="3.40.640.10">
    <property type="entry name" value="Type I PLP-dependent aspartate aminotransferase-like (Major domain)"/>
    <property type="match status" value="1"/>
</dbReference>
<keyword evidence="8" id="KW-1185">Reference proteome</keyword>
<evidence type="ECO:0000313" key="7">
    <source>
        <dbReference type="EMBL" id="ODN73184.1"/>
    </source>
</evidence>
<dbReference type="GO" id="GO:0019878">
    <property type="term" value="P:lysine biosynthetic process via aminoadipic acid"/>
    <property type="evidence" value="ECO:0007669"/>
    <property type="project" value="TreeGrafter"/>
</dbReference>
<reference evidence="7 8" key="1">
    <citation type="submission" date="2016-06" db="EMBL/GenBank/DDBJ databases">
        <title>Evolution of pathogenesis and genome organization in the Tremellales.</title>
        <authorList>
            <person name="Cuomo C."/>
            <person name="Litvintseva A."/>
            <person name="Heitman J."/>
            <person name="Chen Y."/>
            <person name="Sun S."/>
            <person name="Springer D."/>
            <person name="Dromer F."/>
            <person name="Young S."/>
            <person name="Zeng Q."/>
            <person name="Chapman S."/>
            <person name="Gujja S."/>
            <person name="Saif S."/>
            <person name="Birren B."/>
        </authorList>
    </citation>
    <scope>NUCLEOTIDE SEQUENCE [LARGE SCALE GENOMIC DNA]</scope>
    <source>
        <strain evidence="7 8">CBS 6039</strain>
    </source>
</reference>
<dbReference type="PANTHER" id="PTHR42790">
    <property type="entry name" value="AMINOTRANSFERASE"/>
    <property type="match status" value="1"/>
</dbReference>
<dbReference type="GO" id="GO:0047536">
    <property type="term" value="F:2-aminoadipate transaminase activity"/>
    <property type="evidence" value="ECO:0007669"/>
    <property type="project" value="TreeGrafter"/>
</dbReference>
<evidence type="ECO:0000259" key="6">
    <source>
        <dbReference type="Pfam" id="PF00155"/>
    </source>
</evidence>
<dbReference type="GO" id="GO:0009074">
    <property type="term" value="P:aromatic amino acid family catabolic process"/>
    <property type="evidence" value="ECO:0007669"/>
    <property type="project" value="TreeGrafter"/>
</dbReference>
<proteinExistence type="inferred from homology"/>
<comment type="caution">
    <text evidence="7">The sequence shown here is derived from an EMBL/GenBank/DDBJ whole genome shotgun (WGS) entry which is preliminary data.</text>
</comment>
<dbReference type="InterPro" id="IPR004839">
    <property type="entry name" value="Aminotransferase_I/II_large"/>
</dbReference>
<dbReference type="SUPFAM" id="SSF53383">
    <property type="entry name" value="PLP-dependent transferases"/>
    <property type="match status" value="1"/>
</dbReference>
<dbReference type="GeneID" id="30159054"/>
<accession>A0A1E3HA52</accession>
<evidence type="ECO:0000256" key="5">
    <source>
        <dbReference type="ARBA" id="ARBA00022898"/>
    </source>
</evidence>
<dbReference type="Pfam" id="PF00155">
    <property type="entry name" value="Aminotran_1_2"/>
    <property type="match status" value="1"/>
</dbReference>
<keyword evidence="3" id="KW-0032">Aminotransferase</keyword>
<dbReference type="EMBL" id="AWGJ01000013">
    <property type="protein sequence ID" value="ODN73184.1"/>
    <property type="molecule type" value="Genomic_DNA"/>
</dbReference>
<protein>
    <recommendedName>
        <fullName evidence="6">Aminotransferase class I/classII large domain-containing protein</fullName>
    </recommendedName>
</protein>
<dbReference type="STRING" id="1295533.A0A1E3HA52"/>
<dbReference type="GO" id="GO:0008793">
    <property type="term" value="F:aromatic-amino-acid transaminase activity"/>
    <property type="evidence" value="ECO:0007669"/>
    <property type="project" value="TreeGrafter"/>
</dbReference>
<evidence type="ECO:0000313" key="8">
    <source>
        <dbReference type="Proteomes" id="UP000094065"/>
    </source>
</evidence>
<evidence type="ECO:0000256" key="4">
    <source>
        <dbReference type="ARBA" id="ARBA00022679"/>
    </source>
</evidence>
<dbReference type="OrthoDB" id="691673at2759"/>
<comment type="cofactor">
    <cofactor evidence="1">
        <name>pyridoxal 5'-phosphate</name>
        <dbReference type="ChEBI" id="CHEBI:597326"/>
    </cofactor>
</comment>
<gene>
    <name evidence="7" type="ORF">L202_07745</name>
</gene>
<keyword evidence="4" id="KW-0808">Transferase</keyword>
<dbReference type="GO" id="GO:0006571">
    <property type="term" value="P:tyrosine biosynthetic process"/>
    <property type="evidence" value="ECO:0007669"/>
    <property type="project" value="TreeGrafter"/>
</dbReference>
<evidence type="ECO:0000256" key="3">
    <source>
        <dbReference type="ARBA" id="ARBA00022576"/>
    </source>
</evidence>
<name>A0A1E3HA52_9TREE</name>
<dbReference type="PANTHER" id="PTHR42790:SF21">
    <property type="entry name" value="AROMATIC_AMINOADIPATE AMINOTRANSFERASE 1"/>
    <property type="match status" value="1"/>
</dbReference>
<organism evidence="7 8">
    <name type="scientific">Cryptococcus amylolentus CBS 6039</name>
    <dbReference type="NCBI Taxonomy" id="1295533"/>
    <lineage>
        <taxon>Eukaryota</taxon>
        <taxon>Fungi</taxon>
        <taxon>Dikarya</taxon>
        <taxon>Basidiomycota</taxon>
        <taxon>Agaricomycotina</taxon>
        <taxon>Tremellomycetes</taxon>
        <taxon>Tremellales</taxon>
        <taxon>Cryptococcaceae</taxon>
        <taxon>Cryptococcus</taxon>
    </lineage>
</organism>
<feature type="domain" description="Aminotransferase class I/classII large" evidence="6">
    <location>
        <begin position="109"/>
        <end position="468"/>
    </location>
</feature>
<dbReference type="InterPro" id="IPR015421">
    <property type="entry name" value="PyrdxlP-dep_Trfase_major"/>
</dbReference>
<evidence type="ECO:0000256" key="2">
    <source>
        <dbReference type="ARBA" id="ARBA00007441"/>
    </source>
</evidence>